<keyword evidence="2" id="KW-1185">Reference proteome</keyword>
<protein>
    <submittedName>
        <fullName evidence="1">Uncharacterized protein</fullName>
    </submittedName>
</protein>
<evidence type="ECO:0000313" key="1">
    <source>
        <dbReference type="EMBL" id="KAH3804615.1"/>
    </source>
</evidence>
<accession>A0A9D4FXI9</accession>
<dbReference type="Proteomes" id="UP000828390">
    <property type="component" value="Unassembled WGS sequence"/>
</dbReference>
<proteinExistence type="predicted"/>
<reference evidence="1" key="2">
    <citation type="submission" date="2020-11" db="EMBL/GenBank/DDBJ databases">
        <authorList>
            <person name="McCartney M.A."/>
            <person name="Auch B."/>
            <person name="Kono T."/>
            <person name="Mallez S."/>
            <person name="Becker A."/>
            <person name="Gohl D.M."/>
            <person name="Silverstein K.A.T."/>
            <person name="Koren S."/>
            <person name="Bechman K.B."/>
            <person name="Herman A."/>
            <person name="Abrahante J.E."/>
            <person name="Garbe J."/>
        </authorList>
    </citation>
    <scope>NUCLEOTIDE SEQUENCE</scope>
    <source>
        <strain evidence="1">Duluth1</strain>
        <tissue evidence="1">Whole animal</tissue>
    </source>
</reference>
<reference evidence="1" key="1">
    <citation type="journal article" date="2019" name="bioRxiv">
        <title>The Genome of the Zebra Mussel, Dreissena polymorpha: A Resource for Invasive Species Research.</title>
        <authorList>
            <person name="McCartney M.A."/>
            <person name="Auch B."/>
            <person name="Kono T."/>
            <person name="Mallez S."/>
            <person name="Zhang Y."/>
            <person name="Obille A."/>
            <person name="Becker A."/>
            <person name="Abrahante J.E."/>
            <person name="Garbe J."/>
            <person name="Badalamenti J.P."/>
            <person name="Herman A."/>
            <person name="Mangelson H."/>
            <person name="Liachko I."/>
            <person name="Sullivan S."/>
            <person name="Sone E.D."/>
            <person name="Koren S."/>
            <person name="Silverstein K.A.T."/>
            <person name="Beckman K.B."/>
            <person name="Gohl D.M."/>
        </authorList>
    </citation>
    <scope>NUCLEOTIDE SEQUENCE</scope>
    <source>
        <strain evidence="1">Duluth1</strain>
        <tissue evidence="1">Whole animal</tissue>
    </source>
</reference>
<organism evidence="1 2">
    <name type="scientific">Dreissena polymorpha</name>
    <name type="common">Zebra mussel</name>
    <name type="synonym">Mytilus polymorpha</name>
    <dbReference type="NCBI Taxonomy" id="45954"/>
    <lineage>
        <taxon>Eukaryota</taxon>
        <taxon>Metazoa</taxon>
        <taxon>Spiralia</taxon>
        <taxon>Lophotrochozoa</taxon>
        <taxon>Mollusca</taxon>
        <taxon>Bivalvia</taxon>
        <taxon>Autobranchia</taxon>
        <taxon>Heteroconchia</taxon>
        <taxon>Euheterodonta</taxon>
        <taxon>Imparidentia</taxon>
        <taxon>Neoheterodontei</taxon>
        <taxon>Myida</taxon>
        <taxon>Dreissenoidea</taxon>
        <taxon>Dreissenidae</taxon>
        <taxon>Dreissena</taxon>
    </lineage>
</organism>
<dbReference type="AlphaFoldDB" id="A0A9D4FXI9"/>
<comment type="caution">
    <text evidence="1">The sequence shown here is derived from an EMBL/GenBank/DDBJ whole genome shotgun (WGS) entry which is preliminary data.</text>
</comment>
<gene>
    <name evidence="1" type="ORF">DPMN_132904</name>
</gene>
<dbReference type="EMBL" id="JAIWYP010000006">
    <property type="protein sequence ID" value="KAH3804615.1"/>
    <property type="molecule type" value="Genomic_DNA"/>
</dbReference>
<sequence>MWNVWSGMELQGHQHADVLEHASATSVHRRKALMLDPSPHCPTPMKDAALHFLAWKYCPNSVPDG</sequence>
<name>A0A9D4FXI9_DREPO</name>
<evidence type="ECO:0000313" key="2">
    <source>
        <dbReference type="Proteomes" id="UP000828390"/>
    </source>
</evidence>